<keyword evidence="3" id="KW-1185">Reference proteome</keyword>
<dbReference type="Proteomes" id="UP000268857">
    <property type="component" value="Unassembled WGS sequence"/>
</dbReference>
<dbReference type="AlphaFoldDB" id="A0A433N6A7"/>
<name>A0A433N6A7_CHLFR</name>
<dbReference type="EMBL" id="RSCJ01000018">
    <property type="protein sequence ID" value="RUR76995.1"/>
    <property type="molecule type" value="Genomic_DNA"/>
</dbReference>
<proteinExistence type="predicted"/>
<organism evidence="2 3">
    <name type="scientific">Chlorogloeopsis fritschii PCC 6912</name>
    <dbReference type="NCBI Taxonomy" id="211165"/>
    <lineage>
        <taxon>Bacteria</taxon>
        <taxon>Bacillati</taxon>
        <taxon>Cyanobacteriota</taxon>
        <taxon>Cyanophyceae</taxon>
        <taxon>Nostocales</taxon>
        <taxon>Chlorogloeopsidaceae</taxon>
        <taxon>Chlorogloeopsis</taxon>
    </lineage>
</organism>
<feature type="region of interest" description="Disordered" evidence="1">
    <location>
        <begin position="35"/>
        <end position="75"/>
    </location>
</feature>
<feature type="compositionally biased region" description="Polar residues" evidence="1">
    <location>
        <begin position="57"/>
        <end position="69"/>
    </location>
</feature>
<dbReference type="RefSeq" id="WP_016879429.1">
    <property type="nucleotide sequence ID" value="NZ_AJLN01000059.1"/>
</dbReference>
<accession>A0A433N6A7</accession>
<reference evidence="2 3" key="1">
    <citation type="journal article" date="2019" name="Genome Biol. Evol.">
        <title>Day and night: Metabolic profiles and evolutionary relationships of six axenic non-marine cyanobacteria.</title>
        <authorList>
            <person name="Will S.E."/>
            <person name="Henke P."/>
            <person name="Boedeker C."/>
            <person name="Huang S."/>
            <person name="Brinkmann H."/>
            <person name="Rohde M."/>
            <person name="Jarek M."/>
            <person name="Friedl T."/>
            <person name="Seufert S."/>
            <person name="Schumacher M."/>
            <person name="Overmann J."/>
            <person name="Neumann-Schaal M."/>
            <person name="Petersen J."/>
        </authorList>
    </citation>
    <scope>NUCLEOTIDE SEQUENCE [LARGE SCALE GENOMIC DNA]</scope>
    <source>
        <strain evidence="2 3">PCC 6912</strain>
    </source>
</reference>
<evidence type="ECO:0000256" key="1">
    <source>
        <dbReference type="SAM" id="MobiDB-lite"/>
    </source>
</evidence>
<comment type="caution">
    <text evidence="2">The sequence shown here is derived from an EMBL/GenBank/DDBJ whole genome shotgun (WGS) entry which is preliminary data.</text>
</comment>
<gene>
    <name evidence="2" type="ORF">PCC6912_39540</name>
</gene>
<evidence type="ECO:0000313" key="2">
    <source>
        <dbReference type="EMBL" id="RUR76995.1"/>
    </source>
</evidence>
<evidence type="ECO:0000313" key="3">
    <source>
        <dbReference type="Proteomes" id="UP000268857"/>
    </source>
</evidence>
<sequence>MNKDNPNVIPGKYDPQSQSKTEIYDWVSMMMPGYVDPTQVPMEPGDTQVPKDRLRSHNNLTPQNGNSSHPQQMRMPQQIPIQHEDEHASPPNNPLFPREKVDAFIKENETGVLEKLKNLLIANSDRNSQPTPVTPGEVIKIPIVIELTINLKINHQEK</sequence>
<protein>
    <submittedName>
        <fullName evidence="2">Uncharacterized protein</fullName>
    </submittedName>
</protein>
<dbReference type="STRING" id="211165.GCA_000317285_01776"/>